<evidence type="ECO:0000256" key="4">
    <source>
        <dbReference type="ARBA" id="ARBA00022692"/>
    </source>
</evidence>
<evidence type="ECO:0000256" key="6">
    <source>
        <dbReference type="ARBA" id="ARBA00023136"/>
    </source>
</evidence>
<organism evidence="10 11">
    <name type="scientific">Smittium mucronatum</name>
    <dbReference type="NCBI Taxonomy" id="133383"/>
    <lineage>
        <taxon>Eukaryota</taxon>
        <taxon>Fungi</taxon>
        <taxon>Fungi incertae sedis</taxon>
        <taxon>Zoopagomycota</taxon>
        <taxon>Kickxellomycotina</taxon>
        <taxon>Harpellomycetes</taxon>
        <taxon>Harpellales</taxon>
        <taxon>Legeriomycetaceae</taxon>
        <taxon>Smittium</taxon>
    </lineage>
</organism>
<evidence type="ECO:0000256" key="8">
    <source>
        <dbReference type="SAM" id="Phobius"/>
    </source>
</evidence>
<dbReference type="InterPro" id="IPR020846">
    <property type="entry name" value="MFS_dom"/>
</dbReference>
<evidence type="ECO:0000259" key="9">
    <source>
        <dbReference type="PROSITE" id="PS50850"/>
    </source>
</evidence>
<dbReference type="PRINTS" id="PR00171">
    <property type="entry name" value="SUGRTRNSPORT"/>
</dbReference>
<comment type="similarity">
    <text evidence="2 7">Belongs to the major facilitator superfamily. Sugar transporter (TC 2.A.1.1) family.</text>
</comment>
<evidence type="ECO:0000256" key="5">
    <source>
        <dbReference type="ARBA" id="ARBA00022989"/>
    </source>
</evidence>
<keyword evidence="10" id="KW-0762">Sugar transport</keyword>
<feature type="transmembrane region" description="Helical" evidence="8">
    <location>
        <begin position="103"/>
        <end position="121"/>
    </location>
</feature>
<dbReference type="PROSITE" id="PS00217">
    <property type="entry name" value="SUGAR_TRANSPORT_2"/>
    <property type="match status" value="1"/>
</dbReference>
<name>A0A1R0GTY6_9FUNG</name>
<dbReference type="FunFam" id="1.20.1250.20:FF:000026">
    <property type="entry name" value="MFS quinate transporter QutD"/>
    <property type="match status" value="1"/>
</dbReference>
<gene>
    <name evidence="10" type="ORF">AYI68_g5546</name>
</gene>
<feature type="transmembrane region" description="Helical" evidence="8">
    <location>
        <begin position="142"/>
        <end position="159"/>
    </location>
</feature>
<feature type="transmembrane region" description="Helical" evidence="8">
    <location>
        <begin position="80"/>
        <end position="97"/>
    </location>
</feature>
<dbReference type="PANTHER" id="PTHR48022:SF2">
    <property type="entry name" value="PLASTIDIC GLUCOSE TRANSPORTER 4"/>
    <property type="match status" value="1"/>
</dbReference>
<comment type="subcellular location">
    <subcellularLocation>
        <location evidence="1">Membrane</location>
        <topology evidence="1">Multi-pass membrane protein</topology>
    </subcellularLocation>
</comment>
<dbReference type="PROSITE" id="PS00216">
    <property type="entry name" value="SUGAR_TRANSPORT_1"/>
    <property type="match status" value="1"/>
</dbReference>
<protein>
    <submittedName>
        <fullName evidence="10">High-affinity glucose transporter</fullName>
    </submittedName>
</protein>
<dbReference type="EMBL" id="LSSL01003544">
    <property type="protein sequence ID" value="OLY80360.1"/>
    <property type="molecule type" value="Genomic_DNA"/>
</dbReference>
<dbReference type="GO" id="GO:0005351">
    <property type="term" value="F:carbohydrate:proton symporter activity"/>
    <property type="evidence" value="ECO:0007669"/>
    <property type="project" value="TreeGrafter"/>
</dbReference>
<evidence type="ECO:0000256" key="3">
    <source>
        <dbReference type="ARBA" id="ARBA00022448"/>
    </source>
</evidence>
<dbReference type="SUPFAM" id="SSF103473">
    <property type="entry name" value="MFS general substrate transporter"/>
    <property type="match status" value="1"/>
</dbReference>
<feature type="transmembrane region" description="Helical" evidence="8">
    <location>
        <begin position="51"/>
        <end position="68"/>
    </location>
</feature>
<evidence type="ECO:0000256" key="1">
    <source>
        <dbReference type="ARBA" id="ARBA00004141"/>
    </source>
</evidence>
<dbReference type="InterPro" id="IPR005828">
    <property type="entry name" value="MFS_sugar_transport-like"/>
</dbReference>
<accession>A0A1R0GTY6</accession>
<sequence length="494" mass="53832">MVNYGPSYLVAAVASMGGLLFGYDIGVMANVLEMDFFKLFFKDPSDGAEGVIVSFLTLGCFIGSLIAGQATDIFSRKRSILAASLVFIGGSIIQGASNGYAMLVIGRFINGLAVGILSQAVPTYQSEVSAPEVRGRLISLQQWAITWGIAIAFWIGVGLDSVKSDQSWRITLYLQSVPSGLLFIGMFFMPFSPRWLASKDRYDEALVVLARLRSGGDTTNPEVLDELENIKEGIRIDRENAKRSYLDLLKYPIKRRLGLGVITQVLQQLTGINVIMYYAPRIFKQAGIGNGDDSNINLIATGVNGLVNVLFTIPAILYVDRWGRRKTLIIGAIGCGTAYLILALCIAIGGSTGYDDKGVKIVVMHSNGASYTAIVMVYVFVASFAVSWGPVGWIYPAEIFPMDVRAKATSVTTAANWLLNFVVGLAAPALIKQITYGIYLIFTGFMAIAIVVVYFFYPETKGRTLEQMEIVFTGSIWANKDYIRVEQAINKGSS</sequence>
<dbReference type="InterPro" id="IPR005829">
    <property type="entry name" value="Sugar_transporter_CS"/>
</dbReference>
<feature type="transmembrane region" description="Helical" evidence="8">
    <location>
        <begin position="171"/>
        <end position="191"/>
    </location>
</feature>
<dbReference type="OrthoDB" id="6612291at2759"/>
<keyword evidence="11" id="KW-1185">Reference proteome</keyword>
<reference evidence="10 11" key="1">
    <citation type="journal article" date="2016" name="Mol. Biol. Evol.">
        <title>Genome-Wide Survey of Gut Fungi (Harpellales) Reveals the First Horizontally Transferred Ubiquitin Gene from a Mosquito Host.</title>
        <authorList>
            <person name="Wang Y."/>
            <person name="White M.M."/>
            <person name="Kvist S."/>
            <person name="Moncalvo J.M."/>
        </authorList>
    </citation>
    <scope>NUCLEOTIDE SEQUENCE [LARGE SCALE GENOMIC DNA]</scope>
    <source>
        <strain evidence="10 11">ALG-7-W6</strain>
    </source>
</reference>
<evidence type="ECO:0000313" key="10">
    <source>
        <dbReference type="EMBL" id="OLY80360.1"/>
    </source>
</evidence>
<proteinExistence type="inferred from homology"/>
<keyword evidence="6 8" id="KW-0472">Membrane</keyword>
<dbReference type="AlphaFoldDB" id="A0A1R0GTY6"/>
<evidence type="ECO:0000313" key="11">
    <source>
        <dbReference type="Proteomes" id="UP000187455"/>
    </source>
</evidence>
<evidence type="ECO:0000256" key="7">
    <source>
        <dbReference type="RuleBase" id="RU003346"/>
    </source>
</evidence>
<dbReference type="Pfam" id="PF00083">
    <property type="entry name" value="Sugar_tr"/>
    <property type="match status" value="1"/>
</dbReference>
<comment type="caution">
    <text evidence="10">The sequence shown here is derived from an EMBL/GenBank/DDBJ whole genome shotgun (WGS) entry which is preliminary data.</text>
</comment>
<keyword evidence="3 7" id="KW-0813">Transport</keyword>
<dbReference type="GO" id="GO:0016020">
    <property type="term" value="C:membrane"/>
    <property type="evidence" value="ECO:0007669"/>
    <property type="project" value="UniProtKB-SubCell"/>
</dbReference>
<dbReference type="PANTHER" id="PTHR48022">
    <property type="entry name" value="PLASTIDIC GLUCOSE TRANSPORTER 4"/>
    <property type="match status" value="1"/>
</dbReference>
<feature type="domain" description="Major facilitator superfamily (MFS) profile" evidence="9">
    <location>
        <begin position="10"/>
        <end position="461"/>
    </location>
</feature>
<dbReference type="PROSITE" id="PS50850">
    <property type="entry name" value="MFS"/>
    <property type="match status" value="1"/>
</dbReference>
<dbReference type="STRING" id="133383.A0A1R0GTY6"/>
<evidence type="ECO:0000256" key="2">
    <source>
        <dbReference type="ARBA" id="ARBA00010992"/>
    </source>
</evidence>
<dbReference type="InterPro" id="IPR003663">
    <property type="entry name" value="Sugar/inositol_transpt"/>
</dbReference>
<feature type="transmembrane region" description="Helical" evidence="8">
    <location>
        <begin position="328"/>
        <end position="349"/>
    </location>
</feature>
<feature type="transmembrane region" description="Helical" evidence="8">
    <location>
        <begin position="7"/>
        <end position="31"/>
    </location>
</feature>
<keyword evidence="4 8" id="KW-0812">Transmembrane</keyword>
<dbReference type="InterPro" id="IPR050360">
    <property type="entry name" value="MFS_Sugar_Transporters"/>
</dbReference>
<feature type="transmembrane region" description="Helical" evidence="8">
    <location>
        <begin position="257"/>
        <end position="278"/>
    </location>
</feature>
<dbReference type="Proteomes" id="UP000187455">
    <property type="component" value="Unassembled WGS sequence"/>
</dbReference>
<dbReference type="Gene3D" id="1.20.1250.20">
    <property type="entry name" value="MFS general substrate transporter like domains"/>
    <property type="match status" value="1"/>
</dbReference>
<feature type="transmembrane region" description="Helical" evidence="8">
    <location>
        <begin position="408"/>
        <end position="431"/>
    </location>
</feature>
<dbReference type="InterPro" id="IPR036259">
    <property type="entry name" value="MFS_trans_sf"/>
</dbReference>
<dbReference type="NCBIfam" id="TIGR00879">
    <property type="entry name" value="SP"/>
    <property type="match status" value="1"/>
</dbReference>
<feature type="transmembrane region" description="Helical" evidence="8">
    <location>
        <begin position="298"/>
        <end position="319"/>
    </location>
</feature>
<keyword evidence="5 8" id="KW-1133">Transmembrane helix</keyword>
<feature type="transmembrane region" description="Helical" evidence="8">
    <location>
        <begin position="437"/>
        <end position="457"/>
    </location>
</feature>
<feature type="transmembrane region" description="Helical" evidence="8">
    <location>
        <begin position="369"/>
        <end position="396"/>
    </location>
</feature>